<feature type="non-terminal residue" evidence="1">
    <location>
        <position position="112"/>
    </location>
</feature>
<organism evidence="1 2">
    <name type="scientific">Gigaspora margarita</name>
    <dbReference type="NCBI Taxonomy" id="4874"/>
    <lineage>
        <taxon>Eukaryota</taxon>
        <taxon>Fungi</taxon>
        <taxon>Fungi incertae sedis</taxon>
        <taxon>Mucoromycota</taxon>
        <taxon>Glomeromycotina</taxon>
        <taxon>Glomeromycetes</taxon>
        <taxon>Diversisporales</taxon>
        <taxon>Gigasporaceae</taxon>
        <taxon>Gigaspora</taxon>
    </lineage>
</organism>
<evidence type="ECO:0000313" key="1">
    <source>
        <dbReference type="EMBL" id="CAG8843386.1"/>
    </source>
</evidence>
<accession>A0ABN7WZZ8</accession>
<reference evidence="1 2" key="1">
    <citation type="submission" date="2021-06" db="EMBL/GenBank/DDBJ databases">
        <authorList>
            <person name="Kallberg Y."/>
            <person name="Tangrot J."/>
            <person name="Rosling A."/>
        </authorList>
    </citation>
    <scope>NUCLEOTIDE SEQUENCE [LARGE SCALE GENOMIC DNA]</scope>
    <source>
        <strain evidence="1 2">120-4 pot B 10/14</strain>
    </source>
</reference>
<dbReference type="EMBL" id="CAJVQB010072246">
    <property type="protein sequence ID" value="CAG8843386.1"/>
    <property type="molecule type" value="Genomic_DNA"/>
</dbReference>
<gene>
    <name evidence="1" type="ORF">GMARGA_LOCUS36514</name>
</gene>
<dbReference type="InterPro" id="IPR035979">
    <property type="entry name" value="RBD_domain_sf"/>
</dbReference>
<dbReference type="InterPro" id="IPR012677">
    <property type="entry name" value="Nucleotide-bd_a/b_plait_sf"/>
</dbReference>
<dbReference type="SUPFAM" id="SSF54928">
    <property type="entry name" value="RNA-binding domain, RBD"/>
    <property type="match status" value="1"/>
</dbReference>
<evidence type="ECO:0000313" key="2">
    <source>
        <dbReference type="Proteomes" id="UP000789901"/>
    </source>
</evidence>
<dbReference type="Gene3D" id="3.30.70.330">
    <property type="match status" value="1"/>
</dbReference>
<protein>
    <submittedName>
        <fullName evidence="1">2511_t:CDS:1</fullName>
    </submittedName>
</protein>
<proteinExistence type="predicted"/>
<keyword evidence="2" id="KW-1185">Reference proteome</keyword>
<comment type="caution">
    <text evidence="1">The sequence shown here is derived from an EMBL/GenBank/DDBJ whole genome shotgun (WGS) entry which is preliminary data.</text>
</comment>
<dbReference type="Proteomes" id="UP000789901">
    <property type="component" value="Unassembled WGS sequence"/>
</dbReference>
<sequence>MKKAAPDKQLKLCCPTSHSVYICGVDSTLMNMNRNILKDLVAPIVDYKKIHVLKRKNYGHLHFETKKDAEKFYITTKGQIFTIKDKKFGTIKVYFMKECHSPQMCQIPQIPQ</sequence>
<name>A0ABN7WZZ8_GIGMA</name>